<name>A0A3S3P9H3_9ACAR</name>
<dbReference type="InterPro" id="IPR039779">
    <property type="entry name" value="RFX-like"/>
</dbReference>
<feature type="domain" description="RFX1-4/6/8-like BCD" evidence="1">
    <location>
        <begin position="2"/>
        <end position="177"/>
    </location>
</feature>
<sequence length="207" mass="24615">MALYNVPENLRIVKLELARRFGQLLRRQTSLSHLSQASRMVVHNNEVTSQMLNDWKQIDIQNICREIVYSVEQSDLNDYNYKIMLNACKEFEKLIEEDSPIEAYLEWLDVLVRKCVVYPSLKKKASIRFLARQFLMLWSSIGSRIIRDMTIHSASTFGSFHLLRLMFDDYILYLIEYINMDEYTKDFLHNIPNDSTPRLDRIGEIFY</sequence>
<dbReference type="OrthoDB" id="6511763at2759"/>
<protein>
    <submittedName>
        <fullName evidence="2">Transcription factor RFX4-like protein</fullName>
    </submittedName>
</protein>
<evidence type="ECO:0000313" key="2">
    <source>
        <dbReference type="EMBL" id="RWS15137.1"/>
    </source>
</evidence>
<dbReference type="AlphaFoldDB" id="A0A3S3P9H3"/>
<dbReference type="EMBL" id="NCKU01000536">
    <property type="protein sequence ID" value="RWS15137.1"/>
    <property type="molecule type" value="Genomic_DNA"/>
</dbReference>
<dbReference type="PANTHER" id="PTHR12619">
    <property type="entry name" value="RFX TRANSCRIPTION FACTOR FAMILY"/>
    <property type="match status" value="1"/>
</dbReference>
<dbReference type="Proteomes" id="UP000285301">
    <property type="component" value="Unassembled WGS sequence"/>
</dbReference>
<dbReference type="STRING" id="1965070.A0A3S3P9H3"/>
<proteinExistence type="predicted"/>
<reference evidence="2 3" key="1">
    <citation type="journal article" date="2018" name="Gigascience">
        <title>Genomes of trombidid mites reveal novel predicted allergens and laterally-transferred genes associated with secondary metabolism.</title>
        <authorList>
            <person name="Dong X."/>
            <person name="Chaisiri K."/>
            <person name="Xia D."/>
            <person name="Armstrong S.D."/>
            <person name="Fang Y."/>
            <person name="Donnelly M.J."/>
            <person name="Kadowaki T."/>
            <person name="McGarry J.W."/>
            <person name="Darby A.C."/>
            <person name="Makepeace B.L."/>
        </authorList>
    </citation>
    <scope>NUCLEOTIDE SEQUENCE [LARGE SCALE GENOMIC DNA]</scope>
    <source>
        <strain evidence="2">UoL-WK</strain>
    </source>
</reference>
<comment type="caution">
    <text evidence="2">The sequence shown here is derived from an EMBL/GenBank/DDBJ whole genome shotgun (WGS) entry which is preliminary data.</text>
</comment>
<dbReference type="InterPro" id="IPR057321">
    <property type="entry name" value="RFX1-4/6/8-like_BCD"/>
</dbReference>
<dbReference type="PANTHER" id="PTHR12619:SF5">
    <property type="entry name" value="TRANSCRIPTION FACTOR RFX4"/>
    <property type="match status" value="1"/>
</dbReference>
<accession>A0A3S3P9H3</accession>
<dbReference type="GO" id="GO:0000978">
    <property type="term" value="F:RNA polymerase II cis-regulatory region sequence-specific DNA binding"/>
    <property type="evidence" value="ECO:0007669"/>
    <property type="project" value="TreeGrafter"/>
</dbReference>
<evidence type="ECO:0000313" key="3">
    <source>
        <dbReference type="Proteomes" id="UP000285301"/>
    </source>
</evidence>
<dbReference type="Pfam" id="PF25340">
    <property type="entry name" value="BCD_RFX"/>
    <property type="match status" value="1"/>
</dbReference>
<evidence type="ECO:0000259" key="1">
    <source>
        <dbReference type="Pfam" id="PF25340"/>
    </source>
</evidence>
<dbReference type="GO" id="GO:0000981">
    <property type="term" value="F:DNA-binding transcription factor activity, RNA polymerase II-specific"/>
    <property type="evidence" value="ECO:0007669"/>
    <property type="project" value="TreeGrafter"/>
</dbReference>
<keyword evidence="3" id="KW-1185">Reference proteome</keyword>
<gene>
    <name evidence="2" type="ORF">B4U79_01902</name>
</gene>
<organism evidence="2 3">
    <name type="scientific">Dinothrombium tinctorium</name>
    <dbReference type="NCBI Taxonomy" id="1965070"/>
    <lineage>
        <taxon>Eukaryota</taxon>
        <taxon>Metazoa</taxon>
        <taxon>Ecdysozoa</taxon>
        <taxon>Arthropoda</taxon>
        <taxon>Chelicerata</taxon>
        <taxon>Arachnida</taxon>
        <taxon>Acari</taxon>
        <taxon>Acariformes</taxon>
        <taxon>Trombidiformes</taxon>
        <taxon>Prostigmata</taxon>
        <taxon>Anystina</taxon>
        <taxon>Parasitengona</taxon>
        <taxon>Trombidioidea</taxon>
        <taxon>Trombidiidae</taxon>
        <taxon>Dinothrombium</taxon>
    </lineage>
</organism>